<dbReference type="GO" id="GO:0016747">
    <property type="term" value="F:acyltransferase activity, transferring groups other than amino-acyl groups"/>
    <property type="evidence" value="ECO:0007669"/>
    <property type="project" value="InterPro"/>
</dbReference>
<gene>
    <name evidence="2" type="ORF">QRX50_29490</name>
</gene>
<dbReference type="Proteomes" id="UP001236014">
    <property type="component" value="Chromosome"/>
</dbReference>
<dbReference type="Pfam" id="PF00583">
    <property type="entry name" value="Acetyltransf_1"/>
    <property type="match status" value="1"/>
</dbReference>
<reference evidence="2 3" key="1">
    <citation type="submission" date="2023-06" db="EMBL/GenBank/DDBJ databases">
        <authorList>
            <person name="Oyuntsetseg B."/>
            <person name="Kim S.B."/>
        </authorList>
    </citation>
    <scope>NUCLEOTIDE SEQUENCE [LARGE SCALE GENOMIC DNA]</scope>
    <source>
        <strain evidence="2 3">2-15</strain>
    </source>
</reference>
<organism evidence="2 3">
    <name type="scientific">Amycolatopsis carbonis</name>
    <dbReference type="NCBI Taxonomy" id="715471"/>
    <lineage>
        <taxon>Bacteria</taxon>
        <taxon>Bacillati</taxon>
        <taxon>Actinomycetota</taxon>
        <taxon>Actinomycetes</taxon>
        <taxon>Pseudonocardiales</taxon>
        <taxon>Pseudonocardiaceae</taxon>
        <taxon>Amycolatopsis</taxon>
    </lineage>
</organism>
<evidence type="ECO:0000313" key="3">
    <source>
        <dbReference type="Proteomes" id="UP001236014"/>
    </source>
</evidence>
<feature type="domain" description="N-acetyltransferase" evidence="1">
    <location>
        <begin position="9"/>
        <end position="134"/>
    </location>
</feature>
<dbReference type="AlphaFoldDB" id="A0A9Y2MU72"/>
<dbReference type="Gene3D" id="3.40.630.30">
    <property type="match status" value="1"/>
</dbReference>
<dbReference type="SUPFAM" id="SSF55729">
    <property type="entry name" value="Acyl-CoA N-acyltransferases (Nat)"/>
    <property type="match status" value="1"/>
</dbReference>
<sequence>MLLADGEVGLVRTLRPADADAVLALHTRLDERDRYFRFFGPMPSAMDSLANRIAGEPGDTHAGLGCFLEGDLAGVAHYERHAGSAEAEIALVVDGTHRAHGIATLLLEHLVATARAAGIERFIAEVLAENAKVI</sequence>
<protein>
    <submittedName>
        <fullName evidence="2">GNAT family N-acetyltransferase</fullName>
    </submittedName>
</protein>
<dbReference type="InterPro" id="IPR000182">
    <property type="entry name" value="GNAT_dom"/>
</dbReference>
<evidence type="ECO:0000313" key="2">
    <source>
        <dbReference type="EMBL" id="WIX75624.1"/>
    </source>
</evidence>
<dbReference type="EMBL" id="CP127294">
    <property type="protein sequence ID" value="WIX75624.1"/>
    <property type="molecule type" value="Genomic_DNA"/>
</dbReference>
<keyword evidence="3" id="KW-1185">Reference proteome</keyword>
<dbReference type="KEGG" id="acab:QRX50_29490"/>
<proteinExistence type="predicted"/>
<accession>A0A9Y2MU72</accession>
<dbReference type="InterPro" id="IPR016181">
    <property type="entry name" value="Acyl_CoA_acyltransferase"/>
</dbReference>
<evidence type="ECO:0000259" key="1">
    <source>
        <dbReference type="PROSITE" id="PS51186"/>
    </source>
</evidence>
<name>A0A9Y2MU72_9PSEU</name>
<dbReference type="PROSITE" id="PS51186">
    <property type="entry name" value="GNAT"/>
    <property type="match status" value="1"/>
</dbReference>
<dbReference type="CDD" id="cd04301">
    <property type="entry name" value="NAT_SF"/>
    <property type="match status" value="1"/>
</dbReference>
<dbReference type="RefSeq" id="WP_285966389.1">
    <property type="nucleotide sequence ID" value="NZ_CP127294.1"/>
</dbReference>